<protein>
    <recommendedName>
        <fullName evidence="3">Lipoprotein SmpA/OmlA domain-containing protein</fullName>
    </recommendedName>
</protein>
<comment type="caution">
    <text evidence="1">The sequence shown here is derived from an EMBL/GenBank/DDBJ whole genome shotgun (WGS) entry which is preliminary data.</text>
</comment>
<gene>
    <name evidence="1" type="ORF">GCM10007053_15380</name>
</gene>
<dbReference type="AlphaFoldDB" id="A0A918XI82"/>
<accession>A0A918XI82</accession>
<dbReference type="RefSeq" id="WP_189476849.1">
    <property type="nucleotide sequence ID" value="NZ_BMYM01000001.1"/>
</dbReference>
<reference evidence="1" key="1">
    <citation type="journal article" date="2014" name="Int. J. Syst. Evol. Microbiol.">
        <title>Complete genome sequence of Corynebacterium casei LMG S-19264T (=DSM 44701T), isolated from a smear-ripened cheese.</title>
        <authorList>
            <consortium name="US DOE Joint Genome Institute (JGI-PGF)"/>
            <person name="Walter F."/>
            <person name="Albersmeier A."/>
            <person name="Kalinowski J."/>
            <person name="Ruckert C."/>
        </authorList>
    </citation>
    <scope>NUCLEOTIDE SEQUENCE</scope>
    <source>
        <strain evidence="1">KCTC 23430</strain>
    </source>
</reference>
<name>A0A918XI82_9GAMM</name>
<keyword evidence="2" id="KW-1185">Reference proteome</keyword>
<dbReference type="EMBL" id="BMYM01000001">
    <property type="protein sequence ID" value="GHD31866.1"/>
    <property type="molecule type" value="Genomic_DNA"/>
</dbReference>
<dbReference type="Proteomes" id="UP000644693">
    <property type="component" value="Unassembled WGS sequence"/>
</dbReference>
<organism evidence="1 2">
    <name type="scientific">Parahalioglobus pacificus</name>
    <dbReference type="NCBI Taxonomy" id="930806"/>
    <lineage>
        <taxon>Bacteria</taxon>
        <taxon>Pseudomonadati</taxon>
        <taxon>Pseudomonadota</taxon>
        <taxon>Gammaproteobacteria</taxon>
        <taxon>Cellvibrionales</taxon>
        <taxon>Halieaceae</taxon>
        <taxon>Parahalioglobus</taxon>
    </lineage>
</organism>
<evidence type="ECO:0008006" key="3">
    <source>
        <dbReference type="Google" id="ProtNLM"/>
    </source>
</evidence>
<dbReference type="PROSITE" id="PS51257">
    <property type="entry name" value="PROKAR_LIPOPROTEIN"/>
    <property type="match status" value="1"/>
</dbReference>
<proteinExistence type="predicted"/>
<sequence>MQKPGFLALILVFLTGCAQYDNKRGVEVSWSPEAISGFETGVTTRNTVMTALGPPSQVISLDGETVLYYLYEKAKGSGLILIVYNRFEVDTRYDRAVFFFDEQDRLTDYATHIVEDID</sequence>
<reference evidence="1" key="2">
    <citation type="submission" date="2020-09" db="EMBL/GenBank/DDBJ databases">
        <authorList>
            <person name="Sun Q."/>
            <person name="Kim S."/>
        </authorList>
    </citation>
    <scope>NUCLEOTIDE SEQUENCE</scope>
    <source>
        <strain evidence="1">KCTC 23430</strain>
    </source>
</reference>
<evidence type="ECO:0000313" key="2">
    <source>
        <dbReference type="Proteomes" id="UP000644693"/>
    </source>
</evidence>
<evidence type="ECO:0000313" key="1">
    <source>
        <dbReference type="EMBL" id="GHD31866.1"/>
    </source>
</evidence>